<comment type="caution">
    <text evidence="1">The sequence shown here is derived from an EMBL/GenBank/DDBJ whole genome shotgun (WGS) entry which is preliminary data.</text>
</comment>
<dbReference type="Proteomes" id="UP001516400">
    <property type="component" value="Unassembled WGS sequence"/>
</dbReference>
<dbReference type="EMBL" id="JABFTP020000001">
    <property type="protein sequence ID" value="KAL3266449.1"/>
    <property type="molecule type" value="Genomic_DNA"/>
</dbReference>
<proteinExistence type="predicted"/>
<dbReference type="AlphaFoldDB" id="A0ABD2MJC6"/>
<name>A0ABD2MJC6_9CUCU</name>
<gene>
    <name evidence="1" type="ORF">HHI36_010621</name>
</gene>
<accession>A0ABD2MJC6</accession>
<keyword evidence="2" id="KW-1185">Reference proteome</keyword>
<reference evidence="1 2" key="1">
    <citation type="journal article" date="2021" name="BMC Biol.">
        <title>Horizontally acquired antibacterial genes associated with adaptive radiation of ladybird beetles.</title>
        <authorList>
            <person name="Li H.S."/>
            <person name="Tang X.F."/>
            <person name="Huang Y.H."/>
            <person name="Xu Z.Y."/>
            <person name="Chen M.L."/>
            <person name="Du X.Y."/>
            <person name="Qiu B.Y."/>
            <person name="Chen P.T."/>
            <person name="Zhang W."/>
            <person name="Slipinski A."/>
            <person name="Escalona H.E."/>
            <person name="Waterhouse R.M."/>
            <person name="Zwick A."/>
            <person name="Pang H."/>
        </authorList>
    </citation>
    <scope>NUCLEOTIDE SEQUENCE [LARGE SCALE GENOMIC DNA]</scope>
    <source>
        <strain evidence="1">SYSU2018</strain>
    </source>
</reference>
<evidence type="ECO:0000313" key="1">
    <source>
        <dbReference type="EMBL" id="KAL3266449.1"/>
    </source>
</evidence>
<evidence type="ECO:0000313" key="2">
    <source>
        <dbReference type="Proteomes" id="UP001516400"/>
    </source>
</evidence>
<organism evidence="1 2">
    <name type="scientific">Cryptolaemus montrouzieri</name>
    <dbReference type="NCBI Taxonomy" id="559131"/>
    <lineage>
        <taxon>Eukaryota</taxon>
        <taxon>Metazoa</taxon>
        <taxon>Ecdysozoa</taxon>
        <taxon>Arthropoda</taxon>
        <taxon>Hexapoda</taxon>
        <taxon>Insecta</taxon>
        <taxon>Pterygota</taxon>
        <taxon>Neoptera</taxon>
        <taxon>Endopterygota</taxon>
        <taxon>Coleoptera</taxon>
        <taxon>Polyphaga</taxon>
        <taxon>Cucujiformia</taxon>
        <taxon>Coccinelloidea</taxon>
        <taxon>Coccinellidae</taxon>
        <taxon>Scymninae</taxon>
        <taxon>Scymnini</taxon>
        <taxon>Cryptolaemus</taxon>
    </lineage>
</organism>
<sequence length="200" mass="24060">MKSDGPLEENTIPFVYRAKITDHYAVGMQTVFGLRKPYYQHEMVGHERNIHYKDLKKNLSFESWNSLEYMKNAEDITEEFINLLQGHIAVCTRTMRIPKKQRKKQNWITQSWVNRIQESDNMFKRVKESQDTELVNRYNEYSKQIKSDVKMGKQEYYRNKITQDMNNPKEMWKTVNVFSGRRNEGSRWHRKDSGAWKGDH</sequence>
<protein>
    <submittedName>
        <fullName evidence="1">Uncharacterized protein</fullName>
    </submittedName>
</protein>